<dbReference type="InterPro" id="IPR020617">
    <property type="entry name" value="Thiolase_C"/>
</dbReference>
<proteinExistence type="inferred from homology"/>
<dbReference type="GO" id="GO:0016747">
    <property type="term" value="F:acyltransferase activity, transferring groups other than amino-acyl groups"/>
    <property type="evidence" value="ECO:0007669"/>
    <property type="project" value="InterPro"/>
</dbReference>
<dbReference type="SUPFAM" id="SSF53901">
    <property type="entry name" value="Thiolase-like"/>
    <property type="match status" value="2"/>
</dbReference>
<protein>
    <recommendedName>
        <fullName evidence="7">Thiolase N-terminal domain-containing protein</fullName>
    </recommendedName>
</protein>
<dbReference type="InterPro" id="IPR020610">
    <property type="entry name" value="Thiolase_AS"/>
</dbReference>
<evidence type="ECO:0000256" key="2">
    <source>
        <dbReference type="ARBA" id="ARBA00022679"/>
    </source>
</evidence>
<dbReference type="Gene3D" id="3.40.47.10">
    <property type="match status" value="2"/>
</dbReference>
<dbReference type="PROSITE" id="PS00099">
    <property type="entry name" value="THIOLASE_3"/>
    <property type="match status" value="1"/>
</dbReference>
<dbReference type="PANTHER" id="PTHR43365:SF1">
    <property type="entry name" value="ACETYL-COA C-ACYLTRANSFERASE"/>
    <property type="match status" value="1"/>
</dbReference>
<evidence type="ECO:0000259" key="5">
    <source>
        <dbReference type="Pfam" id="PF02803"/>
    </source>
</evidence>
<gene>
    <name evidence="6" type="ORF">LCGC14_0021200</name>
</gene>
<comment type="caution">
    <text evidence="6">The sequence shown here is derived from an EMBL/GenBank/DDBJ whole genome shotgun (WGS) entry which is preliminary data.</text>
</comment>
<feature type="domain" description="Thiolase C-terminal" evidence="5">
    <location>
        <begin position="269"/>
        <end position="389"/>
    </location>
</feature>
<organism evidence="6">
    <name type="scientific">marine sediment metagenome</name>
    <dbReference type="NCBI Taxonomy" id="412755"/>
    <lineage>
        <taxon>unclassified sequences</taxon>
        <taxon>metagenomes</taxon>
        <taxon>ecological metagenomes</taxon>
    </lineage>
</organism>
<keyword evidence="3" id="KW-0012">Acyltransferase</keyword>
<evidence type="ECO:0000256" key="1">
    <source>
        <dbReference type="ARBA" id="ARBA00010982"/>
    </source>
</evidence>
<dbReference type="EMBL" id="LAZR01000004">
    <property type="protein sequence ID" value="KKO10640.1"/>
    <property type="molecule type" value="Genomic_DNA"/>
</dbReference>
<evidence type="ECO:0008006" key="7">
    <source>
        <dbReference type="Google" id="ProtNLM"/>
    </source>
</evidence>
<dbReference type="CDD" id="cd00751">
    <property type="entry name" value="thiolase"/>
    <property type="match status" value="1"/>
</dbReference>
<reference evidence="6" key="1">
    <citation type="journal article" date="2015" name="Nature">
        <title>Complex archaea that bridge the gap between prokaryotes and eukaryotes.</title>
        <authorList>
            <person name="Spang A."/>
            <person name="Saw J.H."/>
            <person name="Jorgensen S.L."/>
            <person name="Zaremba-Niedzwiedzka K."/>
            <person name="Martijn J."/>
            <person name="Lind A.E."/>
            <person name="van Eijk R."/>
            <person name="Schleper C."/>
            <person name="Guy L."/>
            <person name="Ettema T.J."/>
        </authorList>
    </citation>
    <scope>NUCLEOTIDE SEQUENCE</scope>
</reference>
<evidence type="ECO:0000313" key="6">
    <source>
        <dbReference type="EMBL" id="KKO10640.1"/>
    </source>
</evidence>
<accession>A0A0F9W2Q3</accession>
<evidence type="ECO:0000256" key="3">
    <source>
        <dbReference type="ARBA" id="ARBA00023315"/>
    </source>
</evidence>
<dbReference type="InterPro" id="IPR002155">
    <property type="entry name" value="Thiolase"/>
</dbReference>
<dbReference type="InterPro" id="IPR016039">
    <property type="entry name" value="Thiolase-like"/>
</dbReference>
<sequence>MGEAYIVAAVRTACGRRNGRLSGIHPIDLGAAVVDELLDRTALPADAVDDVIFGCVSQVGAQAGNLARNVALASRLDVCVPGVTVDRQCGSSLQAIHFGAQAVMSGTQDLVICGGVESMSLVPIGSNINDTLDKGRGVPRGERIDELYAGIEFSQFNGAELLAQKYHISRKELDKFGVLSHQRAAEATQNGHFRREVVPVEVTLPDGSIDTHVLDEGIRYDASIESMQGLKTLFEDGVITAGTASQIADGSAALLIASRRAVEKYNLPVRARIHTLVVVGSDPEIMLEGPIPATEKLLDRADLTIDDIDLYEVNEAFGSVPLAWAKALGADIRRLNVNGGAQALGHPLGATGAKLMTTLLHELERREGRYGLVAICEGGGTANATLIERIDTLDW</sequence>
<dbReference type="InterPro" id="IPR020616">
    <property type="entry name" value="Thiolase_N"/>
</dbReference>
<evidence type="ECO:0000259" key="4">
    <source>
        <dbReference type="Pfam" id="PF00108"/>
    </source>
</evidence>
<dbReference type="Pfam" id="PF02803">
    <property type="entry name" value="Thiolase_C"/>
    <property type="match status" value="1"/>
</dbReference>
<dbReference type="NCBIfam" id="TIGR01930">
    <property type="entry name" value="AcCoA-C-Actrans"/>
    <property type="match status" value="1"/>
</dbReference>
<comment type="similarity">
    <text evidence="1">Belongs to the thiolase-like superfamily. Thiolase family.</text>
</comment>
<dbReference type="PANTHER" id="PTHR43365">
    <property type="entry name" value="BLR7806 PROTEIN"/>
    <property type="match status" value="1"/>
</dbReference>
<dbReference type="AlphaFoldDB" id="A0A0F9W2Q3"/>
<keyword evidence="2" id="KW-0808">Transferase</keyword>
<feature type="domain" description="Thiolase N-terminal" evidence="4">
    <location>
        <begin position="5"/>
        <end position="259"/>
    </location>
</feature>
<name>A0A0F9W2Q3_9ZZZZ</name>
<dbReference type="Pfam" id="PF00108">
    <property type="entry name" value="Thiolase_N"/>
    <property type="match status" value="1"/>
</dbReference>
<dbReference type="PIRSF" id="PIRSF000429">
    <property type="entry name" value="Ac-CoA_Ac_transf"/>
    <property type="match status" value="1"/>
</dbReference>